<dbReference type="AlphaFoldDB" id="T0K7U8"/>
<feature type="transmembrane region" description="Helical" evidence="1">
    <location>
        <begin position="22"/>
        <end position="42"/>
    </location>
</feature>
<keyword evidence="1" id="KW-1133">Transmembrane helix</keyword>
<evidence type="ECO:0000313" key="3">
    <source>
        <dbReference type="Proteomes" id="UP000015530"/>
    </source>
</evidence>
<keyword evidence="1" id="KW-0472">Membrane</keyword>
<sequence>MPHISAAVWNKSSNDPNDFTCMRLNGVLVALFILLYQMAFCLKP</sequence>
<name>T0K7U8_COLGC</name>
<comment type="caution">
    <text evidence="2">The sequence shown here is derived from an EMBL/GenBank/DDBJ whole genome shotgun (WGS) entry which is preliminary data.</text>
</comment>
<keyword evidence="1" id="KW-0812">Transmembrane</keyword>
<dbReference type="HOGENOM" id="CLU_3224512_0_0_1"/>
<proteinExistence type="predicted"/>
<dbReference type="EMBL" id="AMYD01002730">
    <property type="protein sequence ID" value="EQB48079.1"/>
    <property type="molecule type" value="Genomic_DNA"/>
</dbReference>
<accession>T0K7U8</accession>
<evidence type="ECO:0000256" key="1">
    <source>
        <dbReference type="SAM" id="Phobius"/>
    </source>
</evidence>
<evidence type="ECO:0000313" key="2">
    <source>
        <dbReference type="EMBL" id="EQB48079.1"/>
    </source>
</evidence>
<reference evidence="3" key="1">
    <citation type="journal article" date="2013" name="Mol. Plant Microbe Interact.">
        <title>Global aspects of pacC regulation of pathogenicity genes in Colletotrichum gloeosporioides as revealed by transcriptome analysis.</title>
        <authorList>
            <person name="Alkan N."/>
            <person name="Meng X."/>
            <person name="Friedlander G."/>
            <person name="Reuveni E."/>
            <person name="Sukno S."/>
            <person name="Sherman A."/>
            <person name="Thon M."/>
            <person name="Fluhr R."/>
            <person name="Prusky D."/>
        </authorList>
    </citation>
    <scope>NUCLEOTIDE SEQUENCE [LARGE SCALE GENOMIC DNA]</scope>
    <source>
        <strain evidence="3">Cg-14</strain>
    </source>
</reference>
<organism evidence="2 3">
    <name type="scientific">Colletotrichum gloeosporioides (strain Cg-14)</name>
    <name type="common">Anthracnose fungus</name>
    <name type="synonym">Glomerella cingulata</name>
    <dbReference type="NCBI Taxonomy" id="1237896"/>
    <lineage>
        <taxon>Eukaryota</taxon>
        <taxon>Fungi</taxon>
        <taxon>Dikarya</taxon>
        <taxon>Ascomycota</taxon>
        <taxon>Pezizomycotina</taxon>
        <taxon>Sordariomycetes</taxon>
        <taxon>Hypocreomycetidae</taxon>
        <taxon>Glomerellales</taxon>
        <taxon>Glomerellaceae</taxon>
        <taxon>Colletotrichum</taxon>
        <taxon>Colletotrichum gloeosporioides species complex</taxon>
    </lineage>
</organism>
<gene>
    <name evidence="2" type="ORF">CGLO_12717</name>
</gene>
<protein>
    <submittedName>
        <fullName evidence="2">Uncharacterized protein</fullName>
    </submittedName>
</protein>
<dbReference type="Proteomes" id="UP000015530">
    <property type="component" value="Unassembled WGS sequence"/>
</dbReference>